<dbReference type="PANTHER" id="PTHR33591">
    <property type="entry name" value="BETA-CAROTENE ISOMERASE D27"/>
    <property type="match status" value="1"/>
</dbReference>
<organism evidence="3">
    <name type="scientific">Erythrolobus australicus</name>
    <dbReference type="NCBI Taxonomy" id="1077150"/>
    <lineage>
        <taxon>Eukaryota</taxon>
        <taxon>Rhodophyta</taxon>
        <taxon>Bangiophyceae</taxon>
        <taxon>Porphyridiales</taxon>
        <taxon>Porphyridiaceae</taxon>
        <taxon>Erythrolobus</taxon>
    </lineage>
</organism>
<evidence type="ECO:0000259" key="1">
    <source>
        <dbReference type="Pfam" id="PF13225"/>
    </source>
</evidence>
<dbReference type="Pfam" id="PF13225">
    <property type="entry name" value="D27-like_C"/>
    <property type="match status" value="1"/>
</dbReference>
<dbReference type="InterPro" id="IPR038938">
    <property type="entry name" value="D27-like"/>
</dbReference>
<dbReference type="EMBL" id="HBGI01001308">
    <property type="protein sequence ID" value="CAD9239114.1"/>
    <property type="molecule type" value="Transcribed_RNA"/>
</dbReference>
<dbReference type="PANTHER" id="PTHR33591:SF2">
    <property type="entry name" value="BETA-CAROTENE ISOMERASE D27"/>
    <property type="match status" value="1"/>
</dbReference>
<reference evidence="3" key="1">
    <citation type="submission" date="2021-01" db="EMBL/GenBank/DDBJ databases">
        <authorList>
            <person name="Corre E."/>
            <person name="Pelletier E."/>
            <person name="Niang G."/>
            <person name="Scheremetjew M."/>
            <person name="Finn R."/>
            <person name="Kale V."/>
            <person name="Holt S."/>
            <person name="Cochrane G."/>
            <person name="Meng A."/>
            <person name="Brown T."/>
            <person name="Cohen L."/>
        </authorList>
    </citation>
    <scope>NUCLEOTIDE SEQUENCE</scope>
    <source>
        <strain evidence="3">CCMP3124</strain>
    </source>
</reference>
<dbReference type="InterPro" id="IPR025114">
    <property type="entry name" value="D27-like_C"/>
</dbReference>
<gene>
    <name evidence="2" type="ORF">EAUS1353_LOCUS848</name>
    <name evidence="3" type="ORF">EAUS1353_LOCUS849</name>
    <name evidence="4" type="ORF">EAUS1353_LOCUS850</name>
</gene>
<dbReference type="GO" id="GO:0005506">
    <property type="term" value="F:iron ion binding"/>
    <property type="evidence" value="ECO:0007669"/>
    <property type="project" value="InterPro"/>
</dbReference>
<evidence type="ECO:0000313" key="2">
    <source>
        <dbReference type="EMBL" id="CAD9239113.1"/>
    </source>
</evidence>
<dbReference type="EMBL" id="HBGI01001309">
    <property type="protein sequence ID" value="CAD9239115.1"/>
    <property type="molecule type" value="Transcribed_RNA"/>
</dbReference>
<feature type="domain" description="Beta-carotene isomerase D27-like C-terminal" evidence="1">
    <location>
        <begin position="184"/>
        <end position="245"/>
    </location>
</feature>
<evidence type="ECO:0000313" key="3">
    <source>
        <dbReference type="EMBL" id="CAD9239114.1"/>
    </source>
</evidence>
<sequence length="272" mass="29666">MRHDTARHTTMAAFVSGQGVGAPARRERCGEQVAQSRRVCARAGGWSRARIVRAGDSAESEEERVARELAEVYARIDASALNAVFMRTFARQMAAELGAPPSAEGYAAVVELARRLVAKLRTGEEISAASRRILDSLFPAWFPAAFKALFARPLPRFSLRMNALVTVAATQWLMGPSALEDDGLTVKVERCRFLEQTGCVSVCVNACKRPTQAFFEHSLGIHAHLEPDYNDFSCKFKFGERPPPEHLDDALRAPCLAICPNAATATATADTT</sequence>
<proteinExistence type="predicted"/>
<evidence type="ECO:0000313" key="4">
    <source>
        <dbReference type="EMBL" id="CAD9239115.1"/>
    </source>
</evidence>
<name>A0A6T5VXJ1_9RHOD</name>
<accession>A0A6T5VXJ1</accession>
<protein>
    <recommendedName>
        <fullName evidence="1">Beta-carotene isomerase D27-like C-terminal domain-containing protein</fullName>
    </recommendedName>
</protein>
<dbReference type="EMBL" id="HBGI01001307">
    <property type="protein sequence ID" value="CAD9239113.1"/>
    <property type="molecule type" value="Transcribed_RNA"/>
</dbReference>
<dbReference type="AlphaFoldDB" id="A0A6T5VXJ1"/>